<accession>A0AA40K248</accession>
<evidence type="ECO:0000313" key="3">
    <source>
        <dbReference type="Proteomes" id="UP001172155"/>
    </source>
</evidence>
<reference evidence="2" key="1">
    <citation type="submission" date="2023-06" db="EMBL/GenBank/DDBJ databases">
        <title>Genome-scale phylogeny and comparative genomics of the fungal order Sordariales.</title>
        <authorList>
            <consortium name="Lawrence Berkeley National Laboratory"/>
            <person name="Hensen N."/>
            <person name="Bonometti L."/>
            <person name="Westerberg I."/>
            <person name="Brannstrom I.O."/>
            <person name="Guillou S."/>
            <person name="Cros-Aarteil S."/>
            <person name="Calhoun S."/>
            <person name="Haridas S."/>
            <person name="Kuo A."/>
            <person name="Mondo S."/>
            <person name="Pangilinan J."/>
            <person name="Riley R."/>
            <person name="LaButti K."/>
            <person name="Andreopoulos B."/>
            <person name="Lipzen A."/>
            <person name="Chen C."/>
            <person name="Yanf M."/>
            <person name="Daum C."/>
            <person name="Ng V."/>
            <person name="Clum A."/>
            <person name="Steindorff A."/>
            <person name="Ohm R."/>
            <person name="Martin F."/>
            <person name="Silar P."/>
            <person name="Natvig D."/>
            <person name="Lalanne C."/>
            <person name="Gautier V."/>
            <person name="Ament-velasquez S.L."/>
            <person name="Kruys A."/>
            <person name="Hutchinson M.I."/>
            <person name="Powell A.J."/>
            <person name="Barry K."/>
            <person name="Miller A.N."/>
            <person name="Grigoriev I.V."/>
            <person name="Debuchy R."/>
            <person name="Gladieux P."/>
            <person name="Thoren M.H."/>
            <person name="Johannesson H."/>
        </authorList>
    </citation>
    <scope>NUCLEOTIDE SEQUENCE</scope>
    <source>
        <strain evidence="2">SMH3187-1</strain>
    </source>
</reference>
<keyword evidence="3" id="KW-1185">Reference proteome</keyword>
<comment type="caution">
    <text evidence="2">The sequence shown here is derived from an EMBL/GenBank/DDBJ whole genome shotgun (WGS) entry which is preliminary data.</text>
</comment>
<feature type="region of interest" description="Disordered" evidence="1">
    <location>
        <begin position="82"/>
        <end position="119"/>
    </location>
</feature>
<proteinExistence type="predicted"/>
<dbReference type="Proteomes" id="UP001172155">
    <property type="component" value="Unassembled WGS sequence"/>
</dbReference>
<protein>
    <submittedName>
        <fullName evidence="2">Uncharacterized protein</fullName>
    </submittedName>
</protein>
<feature type="region of interest" description="Disordered" evidence="1">
    <location>
        <begin position="131"/>
        <end position="177"/>
    </location>
</feature>
<organism evidence="2 3">
    <name type="scientific">Schizothecium vesticola</name>
    <dbReference type="NCBI Taxonomy" id="314040"/>
    <lineage>
        <taxon>Eukaryota</taxon>
        <taxon>Fungi</taxon>
        <taxon>Dikarya</taxon>
        <taxon>Ascomycota</taxon>
        <taxon>Pezizomycotina</taxon>
        <taxon>Sordariomycetes</taxon>
        <taxon>Sordariomycetidae</taxon>
        <taxon>Sordariales</taxon>
        <taxon>Schizotheciaceae</taxon>
        <taxon>Schizothecium</taxon>
    </lineage>
</organism>
<gene>
    <name evidence="2" type="ORF">B0T18DRAFT_175062</name>
</gene>
<sequence length="177" mass="20175">MQQSLSRASLSSKFRRPACVHCPEHRRPTNLALYIAPVSLLSVDVHPDEPNFRVELFGQAPSRPSLTRRLNPDRLDHKVDQLSRPVSPVRPNHPQAPQRSASQLPLPRSHSRRQHESIPLTSRTWRLLEHSRESRFRPIHAASSAPRAPDRQRPPFPPRSLARDSKGPLPRPVCRPS</sequence>
<evidence type="ECO:0000313" key="2">
    <source>
        <dbReference type="EMBL" id="KAK0743086.1"/>
    </source>
</evidence>
<evidence type="ECO:0000256" key="1">
    <source>
        <dbReference type="SAM" id="MobiDB-lite"/>
    </source>
</evidence>
<dbReference type="EMBL" id="JAUKUD010000005">
    <property type="protein sequence ID" value="KAK0743086.1"/>
    <property type="molecule type" value="Genomic_DNA"/>
</dbReference>
<name>A0AA40K248_9PEZI</name>
<dbReference type="AlphaFoldDB" id="A0AA40K248"/>